<dbReference type="InterPro" id="IPR035246">
    <property type="entry name" value="Spermidine_synt_N"/>
</dbReference>
<name>A0A7S2YSA2_9STRA</name>
<feature type="active site" description="Proton acceptor" evidence="3">
    <location>
        <position position="184"/>
    </location>
</feature>
<comment type="similarity">
    <text evidence="1">Belongs to the spermidine/spermine synthase family.</text>
</comment>
<evidence type="ECO:0000256" key="3">
    <source>
        <dbReference type="PROSITE-ProRule" id="PRU00354"/>
    </source>
</evidence>
<dbReference type="CDD" id="cd02440">
    <property type="entry name" value="AdoMet_MTases"/>
    <property type="match status" value="1"/>
</dbReference>
<dbReference type="Gene3D" id="2.30.140.10">
    <property type="entry name" value="Spermidine synthase, tetramerisation domain"/>
    <property type="match status" value="1"/>
</dbReference>
<dbReference type="Pfam" id="PF01564">
    <property type="entry name" value="Spermine_synth"/>
    <property type="match status" value="1"/>
</dbReference>
<reference evidence="5" key="1">
    <citation type="submission" date="2021-01" db="EMBL/GenBank/DDBJ databases">
        <authorList>
            <person name="Corre E."/>
            <person name="Pelletier E."/>
            <person name="Niang G."/>
            <person name="Scheremetjew M."/>
            <person name="Finn R."/>
            <person name="Kale V."/>
            <person name="Holt S."/>
            <person name="Cochrane G."/>
            <person name="Meng A."/>
            <person name="Brown T."/>
            <person name="Cohen L."/>
        </authorList>
    </citation>
    <scope>NUCLEOTIDE SEQUENCE</scope>
    <source>
        <strain evidence="5">CCMP125</strain>
    </source>
</reference>
<accession>A0A7S2YSA2</accession>
<dbReference type="PANTHER" id="PTHR11558:SF11">
    <property type="entry name" value="SPERMIDINE SYNTHASE"/>
    <property type="match status" value="1"/>
</dbReference>
<protein>
    <recommendedName>
        <fullName evidence="4">PABS domain-containing protein</fullName>
    </recommendedName>
</protein>
<proteinExistence type="inferred from homology"/>
<dbReference type="InterPro" id="IPR029063">
    <property type="entry name" value="SAM-dependent_MTases_sf"/>
</dbReference>
<keyword evidence="3" id="KW-0620">Polyamine biosynthesis</keyword>
<evidence type="ECO:0000313" key="5">
    <source>
        <dbReference type="EMBL" id="CAD9992425.1"/>
    </source>
</evidence>
<dbReference type="NCBIfam" id="TIGR00417">
    <property type="entry name" value="speE"/>
    <property type="match status" value="1"/>
</dbReference>
<dbReference type="NCBIfam" id="NF037959">
    <property type="entry name" value="MFS_SpdSyn"/>
    <property type="match status" value="1"/>
</dbReference>
<evidence type="ECO:0000259" key="4">
    <source>
        <dbReference type="PROSITE" id="PS51006"/>
    </source>
</evidence>
<dbReference type="Pfam" id="PF17284">
    <property type="entry name" value="Spermine_synt_N"/>
    <property type="match status" value="1"/>
</dbReference>
<feature type="domain" description="PABS" evidence="4">
    <location>
        <begin position="20"/>
        <end position="264"/>
    </location>
</feature>
<dbReference type="EMBL" id="HBHT01038485">
    <property type="protein sequence ID" value="CAD9992425.1"/>
    <property type="molecule type" value="Transcribed_RNA"/>
</dbReference>
<dbReference type="FunFam" id="3.40.50.150:FF:000013">
    <property type="entry name" value="Spermidine synthase"/>
    <property type="match status" value="1"/>
</dbReference>
<gene>
    <name evidence="5" type="ORF">APAL1065_LOCUS25869</name>
</gene>
<dbReference type="InterPro" id="IPR037163">
    <property type="entry name" value="Spermidine_synt_N_sf"/>
</dbReference>
<keyword evidence="2 3" id="KW-0808">Transferase</keyword>
<dbReference type="InterPro" id="IPR030374">
    <property type="entry name" value="PABS"/>
</dbReference>
<organism evidence="5">
    <name type="scientific">Entomoneis paludosa</name>
    <dbReference type="NCBI Taxonomy" id="265537"/>
    <lineage>
        <taxon>Eukaryota</taxon>
        <taxon>Sar</taxon>
        <taxon>Stramenopiles</taxon>
        <taxon>Ochrophyta</taxon>
        <taxon>Bacillariophyta</taxon>
        <taxon>Bacillariophyceae</taxon>
        <taxon>Bacillariophycidae</taxon>
        <taxon>Entomoneidaceae</taxon>
        <taxon>Entomoneis</taxon>
    </lineage>
</organism>
<dbReference type="AlphaFoldDB" id="A0A7S2YSA2"/>
<dbReference type="Gene3D" id="3.40.50.150">
    <property type="entry name" value="Vaccinia Virus protein VP39"/>
    <property type="match status" value="1"/>
</dbReference>
<sequence length="381" mass="43217">MMNGSRQRQRLGVPPSISRKGWFTETETMWPGQKFSLALEEFSPDKSILFHERSDYQDILVFRSAQYGNVLCLDGVIQLTERDEFAYHEIMVHVPFFAHPNPKSICVVGGGDGGCLREILRHSTVERVVLVEIDPMVVEVAKEFFATSTGNSKNFDDPRVEIVHQDAATFMGERENEFDIILGDTSDPIGPAESLFQPDFYKSMYDALRPSGIVCVQAECFWIHLDFISDLIACCADMFETAEYMSTMVPTYPCGQIGFVVGCKGRVLSCRTPIHRELEDNEGAILKEMKWYSFEQHVAAFTLPPFVQKRLDITCEIDPTVIDKTYAMTNDEYEDYSVRNEECCLLPILRSWFGQGLPNILVGVGEDEDEEEIEENGTKSI</sequence>
<dbReference type="NCBIfam" id="NF002010">
    <property type="entry name" value="PRK00811.1"/>
    <property type="match status" value="1"/>
</dbReference>
<dbReference type="InterPro" id="IPR001045">
    <property type="entry name" value="Spermi_synthase"/>
</dbReference>
<dbReference type="SUPFAM" id="SSF53335">
    <property type="entry name" value="S-adenosyl-L-methionine-dependent methyltransferases"/>
    <property type="match status" value="1"/>
</dbReference>
<evidence type="ECO:0000256" key="2">
    <source>
        <dbReference type="ARBA" id="ARBA00022679"/>
    </source>
</evidence>
<dbReference type="HAMAP" id="MF_00198">
    <property type="entry name" value="Spermidine_synth"/>
    <property type="match status" value="1"/>
</dbReference>
<dbReference type="PANTHER" id="PTHR11558">
    <property type="entry name" value="SPERMIDINE/SPERMINE SYNTHASE"/>
    <property type="match status" value="1"/>
</dbReference>
<dbReference type="GO" id="GO:0005829">
    <property type="term" value="C:cytosol"/>
    <property type="evidence" value="ECO:0007669"/>
    <property type="project" value="TreeGrafter"/>
</dbReference>
<dbReference type="GO" id="GO:0008295">
    <property type="term" value="P:spermidine biosynthetic process"/>
    <property type="evidence" value="ECO:0007669"/>
    <property type="project" value="TreeGrafter"/>
</dbReference>
<dbReference type="GO" id="GO:0004766">
    <property type="term" value="F:spermidine synthase activity"/>
    <property type="evidence" value="ECO:0007669"/>
    <property type="project" value="TreeGrafter"/>
</dbReference>
<evidence type="ECO:0000256" key="1">
    <source>
        <dbReference type="ARBA" id="ARBA00007867"/>
    </source>
</evidence>
<dbReference type="PROSITE" id="PS51006">
    <property type="entry name" value="PABS_2"/>
    <property type="match status" value="1"/>
</dbReference>